<sequence>MSAAAPAPPTGEPGLDPAHADPHGEHGHGDHAHVHDPHSPHGHAHHFESWRQQFDAGKLGMWLFLAQEVLFFSGLFCLYAVYRSLHPEVWEYADRFLSVPHGAFNTAVLLFSSLTMAWGVRCAMLGQRIGLTGCIAATLFCAALFLGVKSFEYTEKAHLQILWAGATEEPLMSGTRYEPPLVDVTEQVAANEEGAETFEEREKKALEATDVTLRKVSVGCAILALVMLVGSVLCWKLKALGWMVGLAAGVLCAVGILVGAEGSLILAHALHGGHEESAGHHDETHDDDVVTANELLAEEAEDEIAPEGIGQFFSIYYAMTGLHAIHILAGMVVLTWLLIRAYRGDFTPDYFGPVDFVGLYWHLVDLVWIYLFPLLYLIG</sequence>
<feature type="compositionally biased region" description="Basic and acidic residues" evidence="6">
    <location>
        <begin position="18"/>
        <end position="44"/>
    </location>
</feature>
<keyword evidence="10" id="KW-1185">Reference proteome</keyword>
<feature type="transmembrane region" description="Helical" evidence="7">
    <location>
        <begin position="359"/>
        <end position="378"/>
    </location>
</feature>
<dbReference type="AlphaFoldDB" id="A0A517PBX0"/>
<dbReference type="KEGG" id="acaf:CA12_29590"/>
<dbReference type="RefSeq" id="WP_242687919.1">
    <property type="nucleotide sequence ID" value="NZ_CP036265.1"/>
</dbReference>
<dbReference type="SUPFAM" id="SSF81452">
    <property type="entry name" value="Cytochrome c oxidase subunit III-like"/>
    <property type="match status" value="2"/>
</dbReference>
<evidence type="ECO:0000256" key="7">
    <source>
        <dbReference type="SAM" id="Phobius"/>
    </source>
</evidence>
<keyword evidence="3 7" id="KW-0812">Transmembrane</keyword>
<accession>A0A517PBX0</accession>
<evidence type="ECO:0000259" key="8">
    <source>
        <dbReference type="PROSITE" id="PS50253"/>
    </source>
</evidence>
<feature type="transmembrane region" description="Helical" evidence="7">
    <location>
        <begin position="129"/>
        <end position="148"/>
    </location>
</feature>
<dbReference type="Pfam" id="PF00510">
    <property type="entry name" value="COX3"/>
    <property type="match status" value="2"/>
</dbReference>
<feature type="region of interest" description="Disordered" evidence="6">
    <location>
        <begin position="1"/>
        <end position="44"/>
    </location>
</feature>
<evidence type="ECO:0000256" key="1">
    <source>
        <dbReference type="ARBA" id="ARBA00004141"/>
    </source>
</evidence>
<keyword evidence="5 7" id="KW-0472">Membrane</keyword>
<keyword evidence="9" id="KW-0560">Oxidoreductase</keyword>
<gene>
    <name evidence="9" type="primary">ctaE_1</name>
    <name evidence="9" type="ORF">CA12_29590</name>
</gene>
<organism evidence="9 10">
    <name type="scientific">Alienimonas californiensis</name>
    <dbReference type="NCBI Taxonomy" id="2527989"/>
    <lineage>
        <taxon>Bacteria</taxon>
        <taxon>Pseudomonadati</taxon>
        <taxon>Planctomycetota</taxon>
        <taxon>Planctomycetia</taxon>
        <taxon>Planctomycetales</taxon>
        <taxon>Planctomycetaceae</taxon>
        <taxon>Alienimonas</taxon>
    </lineage>
</organism>
<dbReference type="InterPro" id="IPR024791">
    <property type="entry name" value="Cyt_c/ubiquinol_Oxase_su3"/>
</dbReference>
<evidence type="ECO:0000256" key="2">
    <source>
        <dbReference type="ARBA" id="ARBA00010581"/>
    </source>
</evidence>
<dbReference type="GO" id="GO:0004129">
    <property type="term" value="F:cytochrome-c oxidase activity"/>
    <property type="evidence" value="ECO:0007669"/>
    <property type="project" value="InterPro"/>
</dbReference>
<dbReference type="GO" id="GO:0019646">
    <property type="term" value="P:aerobic electron transport chain"/>
    <property type="evidence" value="ECO:0007669"/>
    <property type="project" value="InterPro"/>
</dbReference>
<dbReference type="GO" id="GO:0016491">
    <property type="term" value="F:oxidoreductase activity"/>
    <property type="evidence" value="ECO:0007669"/>
    <property type="project" value="UniProtKB-KW"/>
</dbReference>
<dbReference type="Proteomes" id="UP000318741">
    <property type="component" value="Chromosome"/>
</dbReference>
<feature type="transmembrane region" description="Helical" evidence="7">
    <location>
        <begin position="216"/>
        <end position="235"/>
    </location>
</feature>
<proteinExistence type="inferred from homology"/>
<feature type="domain" description="Heme-copper oxidase subunit III family profile" evidence="8">
    <location>
        <begin position="58"/>
        <end position="379"/>
    </location>
</feature>
<evidence type="ECO:0000313" key="10">
    <source>
        <dbReference type="Proteomes" id="UP000318741"/>
    </source>
</evidence>
<evidence type="ECO:0000256" key="6">
    <source>
        <dbReference type="SAM" id="MobiDB-lite"/>
    </source>
</evidence>
<dbReference type="EMBL" id="CP036265">
    <property type="protein sequence ID" value="QDT16851.1"/>
    <property type="molecule type" value="Genomic_DNA"/>
</dbReference>
<dbReference type="PANTHER" id="PTHR11403">
    <property type="entry name" value="CYTOCHROME C OXIDASE SUBUNIT III"/>
    <property type="match status" value="1"/>
</dbReference>
<feature type="compositionally biased region" description="Pro residues" evidence="6">
    <location>
        <begin position="1"/>
        <end position="11"/>
    </location>
</feature>
<reference evidence="9 10" key="1">
    <citation type="submission" date="2019-02" db="EMBL/GenBank/DDBJ databases">
        <title>Deep-cultivation of Planctomycetes and their phenomic and genomic characterization uncovers novel biology.</title>
        <authorList>
            <person name="Wiegand S."/>
            <person name="Jogler M."/>
            <person name="Boedeker C."/>
            <person name="Pinto D."/>
            <person name="Vollmers J."/>
            <person name="Rivas-Marin E."/>
            <person name="Kohn T."/>
            <person name="Peeters S.H."/>
            <person name="Heuer A."/>
            <person name="Rast P."/>
            <person name="Oberbeckmann S."/>
            <person name="Bunk B."/>
            <person name="Jeske O."/>
            <person name="Meyerdierks A."/>
            <person name="Storesund J.E."/>
            <person name="Kallscheuer N."/>
            <person name="Luecker S."/>
            <person name="Lage O.M."/>
            <person name="Pohl T."/>
            <person name="Merkel B.J."/>
            <person name="Hornburger P."/>
            <person name="Mueller R.-W."/>
            <person name="Bruemmer F."/>
            <person name="Labrenz M."/>
            <person name="Spormann A.M."/>
            <person name="Op den Camp H."/>
            <person name="Overmann J."/>
            <person name="Amann R."/>
            <person name="Jetten M.S.M."/>
            <person name="Mascher T."/>
            <person name="Medema M.H."/>
            <person name="Devos D.P."/>
            <person name="Kaster A.-K."/>
            <person name="Ovreas L."/>
            <person name="Rohde M."/>
            <person name="Galperin M.Y."/>
            <person name="Jogler C."/>
        </authorList>
    </citation>
    <scope>NUCLEOTIDE SEQUENCE [LARGE SCALE GENOMIC DNA]</scope>
    <source>
        <strain evidence="9 10">CA12</strain>
    </source>
</reference>
<dbReference type="PANTHER" id="PTHR11403:SF6">
    <property type="entry name" value="NITRIC OXIDE REDUCTASE SUBUNIT E"/>
    <property type="match status" value="1"/>
</dbReference>
<protein>
    <submittedName>
        <fullName evidence="9">Cytochrome c oxidase subunit 3</fullName>
        <ecNumber evidence="9">1.9.3.1</ecNumber>
    </submittedName>
</protein>
<dbReference type="EC" id="1.9.3.1" evidence="9"/>
<dbReference type="Gene3D" id="1.20.120.80">
    <property type="entry name" value="Cytochrome c oxidase, subunit III, four-helix bundle"/>
    <property type="match status" value="2"/>
</dbReference>
<feature type="transmembrane region" description="Helical" evidence="7">
    <location>
        <begin position="315"/>
        <end position="339"/>
    </location>
</feature>
<evidence type="ECO:0000313" key="9">
    <source>
        <dbReference type="EMBL" id="QDT16851.1"/>
    </source>
</evidence>
<dbReference type="PROSITE" id="PS50253">
    <property type="entry name" value="COX3"/>
    <property type="match status" value="1"/>
</dbReference>
<dbReference type="InterPro" id="IPR000298">
    <property type="entry name" value="Cyt_c_oxidase-like_su3"/>
</dbReference>
<comment type="subcellular location">
    <subcellularLocation>
        <location evidence="1">Membrane</location>
        <topology evidence="1">Multi-pass membrane protein</topology>
    </subcellularLocation>
</comment>
<evidence type="ECO:0000256" key="4">
    <source>
        <dbReference type="ARBA" id="ARBA00022989"/>
    </source>
</evidence>
<dbReference type="InterPro" id="IPR035973">
    <property type="entry name" value="Cyt_c_oxidase_su3-like_sf"/>
</dbReference>
<evidence type="ECO:0000256" key="3">
    <source>
        <dbReference type="ARBA" id="ARBA00022692"/>
    </source>
</evidence>
<dbReference type="GO" id="GO:0016020">
    <property type="term" value="C:membrane"/>
    <property type="evidence" value="ECO:0007669"/>
    <property type="project" value="UniProtKB-SubCell"/>
</dbReference>
<keyword evidence="4 7" id="KW-1133">Transmembrane helix</keyword>
<feature type="transmembrane region" description="Helical" evidence="7">
    <location>
        <begin position="102"/>
        <end position="120"/>
    </location>
</feature>
<feature type="transmembrane region" description="Helical" evidence="7">
    <location>
        <begin position="242"/>
        <end position="260"/>
    </location>
</feature>
<dbReference type="InterPro" id="IPR013833">
    <property type="entry name" value="Cyt_c_oxidase_su3_a-hlx"/>
</dbReference>
<comment type="similarity">
    <text evidence="2">Belongs to the cytochrome c oxidase subunit 3 family.</text>
</comment>
<name>A0A517PBX0_9PLAN</name>
<evidence type="ECO:0000256" key="5">
    <source>
        <dbReference type="ARBA" id="ARBA00023136"/>
    </source>
</evidence>
<feature type="transmembrane region" description="Helical" evidence="7">
    <location>
        <begin position="59"/>
        <end position="82"/>
    </location>
</feature>